<gene>
    <name evidence="3" type="primary">fdhD</name>
    <name evidence="4" type="ORF">U27_03775</name>
</gene>
<dbReference type="Gene3D" id="3.40.140.10">
    <property type="entry name" value="Cytidine Deaminase, domain 2"/>
    <property type="match status" value="1"/>
</dbReference>
<comment type="function">
    <text evidence="3">Required for formate dehydrogenase (FDH) activity.</text>
</comment>
<dbReference type="GO" id="GO:0006777">
    <property type="term" value="P:Mo-molybdopterin cofactor biosynthetic process"/>
    <property type="evidence" value="ECO:0007669"/>
    <property type="project" value="UniProtKB-UniRule"/>
</dbReference>
<keyword evidence="1 3" id="KW-0963">Cytoplasm</keyword>
<evidence type="ECO:0000256" key="3">
    <source>
        <dbReference type="HAMAP-Rule" id="MF_00187"/>
    </source>
</evidence>
<comment type="caution">
    <text evidence="3">Lacks conserved residue(s) required for the propagation of feature annotation.</text>
</comment>
<dbReference type="Gene3D" id="3.10.20.10">
    <property type="match status" value="1"/>
</dbReference>
<dbReference type="EMBL" id="DF820465">
    <property type="protein sequence ID" value="GAK56811.1"/>
    <property type="molecule type" value="Genomic_DNA"/>
</dbReference>
<dbReference type="HAMAP" id="MF_00187">
    <property type="entry name" value="FdhD"/>
    <property type="match status" value="1"/>
</dbReference>
<sequence length="272" mass="30339">MKQSHQIIPIVQHWPIQVQRDGRYQMIENAVCQEIPLEICINAAPYAMLMRTPGLEKELALGFCFTNELIYSPDEVIDLACFTPDGAPYITRVMLTIPGLQGKFPVQEPLLKFSSGAVNSTAVLHEIFQKVAPVSSRTSFLLSILSDLPEQLYACQKLRAYCGATHGAALINEEGKAIFCAEDVGRHNALDKLIGHILLNHIDTRDKILMLSSRASFEMIQKAVRIAFPVVASVSAPTDLALQVAEKLNCTYISFLKKGDFYIYTHPWRFGL</sequence>
<dbReference type="PANTHER" id="PTHR30592">
    <property type="entry name" value="FORMATE DEHYDROGENASE"/>
    <property type="match status" value="1"/>
</dbReference>
<accession>A0A081BWV6</accession>
<dbReference type="STRING" id="1499967.U27_03775"/>
<dbReference type="Proteomes" id="UP000030661">
    <property type="component" value="Unassembled WGS sequence"/>
</dbReference>
<dbReference type="PANTHER" id="PTHR30592:SF1">
    <property type="entry name" value="SULFUR CARRIER PROTEIN FDHD"/>
    <property type="match status" value="1"/>
</dbReference>
<protein>
    <recommendedName>
        <fullName evidence="3">Protein FdhD</fullName>
    </recommendedName>
</protein>
<evidence type="ECO:0000313" key="4">
    <source>
        <dbReference type="EMBL" id="GAK56811.1"/>
    </source>
</evidence>
<dbReference type="HOGENOM" id="CLU_056887_2_0_0"/>
<reference evidence="4" key="1">
    <citation type="journal article" date="2015" name="PeerJ">
        <title>First genomic representation of candidate bacterial phylum KSB3 points to enhanced environmental sensing as a trigger of wastewater bulking.</title>
        <authorList>
            <person name="Sekiguchi Y."/>
            <person name="Ohashi A."/>
            <person name="Parks D.H."/>
            <person name="Yamauchi T."/>
            <person name="Tyson G.W."/>
            <person name="Hugenholtz P."/>
        </authorList>
    </citation>
    <scope>NUCLEOTIDE SEQUENCE [LARGE SCALE GENOMIC DNA]</scope>
</reference>
<comment type="similarity">
    <text evidence="3">Belongs to the FdhD family.</text>
</comment>
<dbReference type="GO" id="GO:0016783">
    <property type="term" value="F:sulfurtransferase activity"/>
    <property type="evidence" value="ECO:0007669"/>
    <property type="project" value="InterPro"/>
</dbReference>
<dbReference type="Pfam" id="PF02634">
    <property type="entry name" value="FdhD-NarQ"/>
    <property type="match status" value="1"/>
</dbReference>
<dbReference type="PIRSF" id="PIRSF015626">
    <property type="entry name" value="FdhD"/>
    <property type="match status" value="1"/>
</dbReference>
<dbReference type="InterPro" id="IPR016193">
    <property type="entry name" value="Cytidine_deaminase-like"/>
</dbReference>
<dbReference type="NCBIfam" id="TIGR00129">
    <property type="entry name" value="fdhD_narQ"/>
    <property type="match status" value="1"/>
</dbReference>
<name>A0A081BWV6_VECG1</name>
<dbReference type="GO" id="GO:0005737">
    <property type="term" value="C:cytoplasm"/>
    <property type="evidence" value="ECO:0007669"/>
    <property type="project" value="UniProtKB-SubCell"/>
</dbReference>
<evidence type="ECO:0000256" key="2">
    <source>
        <dbReference type="ARBA" id="ARBA00023150"/>
    </source>
</evidence>
<dbReference type="eggNOG" id="COG1526">
    <property type="taxonomic scope" value="Bacteria"/>
</dbReference>
<dbReference type="SUPFAM" id="SSF53927">
    <property type="entry name" value="Cytidine deaminase-like"/>
    <property type="match status" value="1"/>
</dbReference>
<evidence type="ECO:0000256" key="1">
    <source>
        <dbReference type="ARBA" id="ARBA00022490"/>
    </source>
</evidence>
<proteinExistence type="inferred from homology"/>
<organism evidence="4">
    <name type="scientific">Vecturithrix granuli</name>
    <dbReference type="NCBI Taxonomy" id="1499967"/>
    <lineage>
        <taxon>Bacteria</taxon>
        <taxon>Candidatus Moduliflexota</taxon>
        <taxon>Candidatus Vecturitrichia</taxon>
        <taxon>Candidatus Vecturitrichales</taxon>
        <taxon>Candidatus Vecturitrichaceae</taxon>
        <taxon>Candidatus Vecturithrix</taxon>
    </lineage>
</organism>
<evidence type="ECO:0000313" key="5">
    <source>
        <dbReference type="Proteomes" id="UP000030661"/>
    </source>
</evidence>
<dbReference type="InterPro" id="IPR003786">
    <property type="entry name" value="FdhD"/>
</dbReference>
<keyword evidence="2 3" id="KW-0501">Molybdenum cofactor biosynthesis</keyword>
<keyword evidence="5" id="KW-1185">Reference proteome</keyword>
<dbReference type="AlphaFoldDB" id="A0A081BWV6"/>
<comment type="subcellular location">
    <subcellularLocation>
        <location evidence="3">Cytoplasm</location>
    </subcellularLocation>
</comment>